<evidence type="ECO:0000256" key="1">
    <source>
        <dbReference type="ARBA" id="ARBA00022741"/>
    </source>
</evidence>
<comment type="similarity">
    <text evidence="3">Belongs to the TRAFAC class dynamin-like GTPase superfamily. GB1/RHD3 GTPase family.</text>
</comment>
<accession>A0A9D4PEX9</accession>
<evidence type="ECO:0000313" key="6">
    <source>
        <dbReference type="Proteomes" id="UP000821837"/>
    </source>
</evidence>
<organism evidence="5 6">
    <name type="scientific">Rhipicephalus sanguineus</name>
    <name type="common">Brown dog tick</name>
    <name type="synonym">Ixodes sanguineus</name>
    <dbReference type="NCBI Taxonomy" id="34632"/>
    <lineage>
        <taxon>Eukaryota</taxon>
        <taxon>Metazoa</taxon>
        <taxon>Ecdysozoa</taxon>
        <taxon>Arthropoda</taxon>
        <taxon>Chelicerata</taxon>
        <taxon>Arachnida</taxon>
        <taxon>Acari</taxon>
        <taxon>Parasitiformes</taxon>
        <taxon>Ixodida</taxon>
        <taxon>Ixodoidea</taxon>
        <taxon>Ixodidae</taxon>
        <taxon>Rhipicephalinae</taxon>
        <taxon>Rhipicephalus</taxon>
        <taxon>Rhipicephalus</taxon>
    </lineage>
</organism>
<feature type="domain" description="GB1/RHD3-type G" evidence="4">
    <location>
        <begin position="35"/>
        <end position="216"/>
    </location>
</feature>
<reference evidence="5" key="1">
    <citation type="journal article" date="2020" name="Cell">
        <title>Large-Scale Comparative Analyses of Tick Genomes Elucidate Their Genetic Diversity and Vector Capacities.</title>
        <authorList>
            <consortium name="Tick Genome and Microbiome Consortium (TIGMIC)"/>
            <person name="Jia N."/>
            <person name="Wang J."/>
            <person name="Shi W."/>
            <person name="Du L."/>
            <person name="Sun Y."/>
            <person name="Zhan W."/>
            <person name="Jiang J.F."/>
            <person name="Wang Q."/>
            <person name="Zhang B."/>
            <person name="Ji P."/>
            <person name="Bell-Sakyi L."/>
            <person name="Cui X.M."/>
            <person name="Yuan T.T."/>
            <person name="Jiang B.G."/>
            <person name="Yang W.F."/>
            <person name="Lam T.T."/>
            <person name="Chang Q.C."/>
            <person name="Ding S.J."/>
            <person name="Wang X.J."/>
            <person name="Zhu J.G."/>
            <person name="Ruan X.D."/>
            <person name="Zhao L."/>
            <person name="Wei J.T."/>
            <person name="Ye R.Z."/>
            <person name="Que T.C."/>
            <person name="Du C.H."/>
            <person name="Zhou Y.H."/>
            <person name="Cheng J.X."/>
            <person name="Dai P.F."/>
            <person name="Guo W.B."/>
            <person name="Han X.H."/>
            <person name="Huang E.J."/>
            <person name="Li L.F."/>
            <person name="Wei W."/>
            <person name="Gao Y.C."/>
            <person name="Liu J.Z."/>
            <person name="Shao H.Z."/>
            <person name="Wang X."/>
            <person name="Wang C.C."/>
            <person name="Yang T.C."/>
            <person name="Huo Q.B."/>
            <person name="Li W."/>
            <person name="Chen H.Y."/>
            <person name="Chen S.E."/>
            <person name="Zhou L.G."/>
            <person name="Ni X.B."/>
            <person name="Tian J.H."/>
            <person name="Sheng Y."/>
            <person name="Liu T."/>
            <person name="Pan Y.S."/>
            <person name="Xia L.Y."/>
            <person name="Li J."/>
            <person name="Zhao F."/>
            <person name="Cao W.C."/>
        </authorList>
    </citation>
    <scope>NUCLEOTIDE SEQUENCE</scope>
    <source>
        <strain evidence="5">Rsan-2018</strain>
    </source>
</reference>
<dbReference type="Proteomes" id="UP000821837">
    <property type="component" value="Chromosome 8"/>
</dbReference>
<dbReference type="VEuPathDB" id="VectorBase:RSAN_052110"/>
<dbReference type="GO" id="GO:0003924">
    <property type="term" value="F:GTPase activity"/>
    <property type="evidence" value="ECO:0007669"/>
    <property type="project" value="InterPro"/>
</dbReference>
<keyword evidence="2" id="KW-0342">GTP-binding</keyword>
<dbReference type="Gene3D" id="3.40.50.300">
    <property type="entry name" value="P-loop containing nucleotide triphosphate hydrolases"/>
    <property type="match status" value="1"/>
</dbReference>
<keyword evidence="6" id="KW-1185">Reference proteome</keyword>
<proteinExistence type="inferred from homology"/>
<gene>
    <name evidence="5" type="ORF">HPB52_007083</name>
</gene>
<comment type="caution">
    <text evidence="5">The sequence shown here is derived from an EMBL/GenBank/DDBJ whole genome shotgun (WGS) entry which is preliminary data.</text>
</comment>
<dbReference type="InterPro" id="IPR030386">
    <property type="entry name" value="G_GB1_RHD3_dom"/>
</dbReference>
<dbReference type="AlphaFoldDB" id="A0A9D4PEX9"/>
<evidence type="ECO:0000256" key="3">
    <source>
        <dbReference type="PROSITE-ProRule" id="PRU01052"/>
    </source>
</evidence>
<sequence>MGGEPVQILRVKDGHSVEFNEAKLERILLADHVKDRPVVVISVAGAYRQGKSFLLCFLLRFLRNIGRSNWMDDADTPLRGFLWRPGSSRETMGILLWSEVFLMKNSEGEEVAVLLMDTQGTFDGDATTKESATIFALSMMTSSVQIYNLMNNIKEDDLQHLQFFAESLIASRLEIKEGQAAELKTLRQSLSSSFCEIDGFLLPFPGTKYTSFLNGL</sequence>
<reference evidence="5" key="2">
    <citation type="submission" date="2021-09" db="EMBL/GenBank/DDBJ databases">
        <authorList>
            <person name="Jia N."/>
            <person name="Wang J."/>
            <person name="Shi W."/>
            <person name="Du L."/>
            <person name="Sun Y."/>
            <person name="Zhan W."/>
            <person name="Jiang J."/>
            <person name="Wang Q."/>
            <person name="Zhang B."/>
            <person name="Ji P."/>
            <person name="Sakyi L.B."/>
            <person name="Cui X."/>
            <person name="Yuan T."/>
            <person name="Jiang B."/>
            <person name="Yang W."/>
            <person name="Lam T.T.-Y."/>
            <person name="Chang Q."/>
            <person name="Ding S."/>
            <person name="Wang X."/>
            <person name="Zhu J."/>
            <person name="Ruan X."/>
            <person name="Zhao L."/>
            <person name="Wei J."/>
            <person name="Que T."/>
            <person name="Du C."/>
            <person name="Cheng J."/>
            <person name="Dai P."/>
            <person name="Han X."/>
            <person name="Huang E."/>
            <person name="Gao Y."/>
            <person name="Liu J."/>
            <person name="Shao H."/>
            <person name="Ye R."/>
            <person name="Li L."/>
            <person name="Wei W."/>
            <person name="Wang X."/>
            <person name="Wang C."/>
            <person name="Huo Q."/>
            <person name="Li W."/>
            <person name="Guo W."/>
            <person name="Chen H."/>
            <person name="Chen S."/>
            <person name="Zhou L."/>
            <person name="Zhou L."/>
            <person name="Ni X."/>
            <person name="Tian J."/>
            <person name="Zhou Y."/>
            <person name="Sheng Y."/>
            <person name="Liu T."/>
            <person name="Pan Y."/>
            <person name="Xia L."/>
            <person name="Li J."/>
            <person name="Zhao F."/>
            <person name="Cao W."/>
        </authorList>
    </citation>
    <scope>NUCLEOTIDE SEQUENCE</scope>
    <source>
        <strain evidence="5">Rsan-2018</strain>
        <tissue evidence="5">Larvae</tissue>
    </source>
</reference>
<dbReference type="PROSITE" id="PS51715">
    <property type="entry name" value="G_GB1_RHD3"/>
    <property type="match status" value="1"/>
</dbReference>
<dbReference type="PANTHER" id="PTHR10751">
    <property type="entry name" value="GUANYLATE BINDING PROTEIN"/>
    <property type="match status" value="1"/>
</dbReference>
<dbReference type="InterPro" id="IPR027417">
    <property type="entry name" value="P-loop_NTPase"/>
</dbReference>
<keyword evidence="1" id="KW-0547">Nucleotide-binding</keyword>
<protein>
    <recommendedName>
        <fullName evidence="4">GB1/RHD3-type G domain-containing protein</fullName>
    </recommendedName>
</protein>
<dbReference type="EMBL" id="JABSTV010001254">
    <property type="protein sequence ID" value="KAH7939123.1"/>
    <property type="molecule type" value="Genomic_DNA"/>
</dbReference>
<dbReference type="SUPFAM" id="SSF52540">
    <property type="entry name" value="P-loop containing nucleoside triphosphate hydrolases"/>
    <property type="match status" value="1"/>
</dbReference>
<evidence type="ECO:0000313" key="5">
    <source>
        <dbReference type="EMBL" id="KAH7939123.1"/>
    </source>
</evidence>
<name>A0A9D4PEX9_RHISA</name>
<dbReference type="GO" id="GO:0005525">
    <property type="term" value="F:GTP binding"/>
    <property type="evidence" value="ECO:0007669"/>
    <property type="project" value="UniProtKB-KW"/>
</dbReference>
<dbReference type="InterPro" id="IPR015894">
    <property type="entry name" value="Guanylate-bd_N"/>
</dbReference>
<evidence type="ECO:0000256" key="2">
    <source>
        <dbReference type="ARBA" id="ARBA00023134"/>
    </source>
</evidence>
<dbReference type="Pfam" id="PF02263">
    <property type="entry name" value="GBP"/>
    <property type="match status" value="1"/>
</dbReference>
<evidence type="ECO:0000259" key="4">
    <source>
        <dbReference type="PROSITE" id="PS51715"/>
    </source>
</evidence>